<evidence type="ECO:0000313" key="4">
    <source>
        <dbReference type="Proteomes" id="UP001180020"/>
    </source>
</evidence>
<dbReference type="PANTHER" id="PTHR45523">
    <property type="entry name" value="TETRATRICOPEPTIDE REPEAT (TPR)-CONTAINING PROTEIN-RELATED"/>
    <property type="match status" value="1"/>
</dbReference>
<feature type="repeat" description="TPR" evidence="1">
    <location>
        <begin position="537"/>
        <end position="570"/>
    </location>
</feature>
<accession>A0AAV9CZT9</accession>
<comment type="caution">
    <text evidence="3">The sequence shown here is derived from an EMBL/GenBank/DDBJ whole genome shotgun (WGS) entry which is preliminary data.</text>
</comment>
<dbReference type="PROSITE" id="PS50005">
    <property type="entry name" value="TPR"/>
    <property type="match status" value="5"/>
</dbReference>
<dbReference type="InterPro" id="IPR011990">
    <property type="entry name" value="TPR-like_helical_dom_sf"/>
</dbReference>
<feature type="repeat" description="TPR" evidence="1">
    <location>
        <begin position="126"/>
        <end position="159"/>
    </location>
</feature>
<gene>
    <name evidence="3" type="ORF">QJS10_CPA16g00308</name>
</gene>
<keyword evidence="1" id="KW-0802">TPR repeat</keyword>
<evidence type="ECO:0000313" key="3">
    <source>
        <dbReference type="EMBL" id="KAK1294440.1"/>
    </source>
</evidence>
<dbReference type="Pfam" id="PF13181">
    <property type="entry name" value="TPR_8"/>
    <property type="match status" value="2"/>
</dbReference>
<feature type="repeat" description="TPR" evidence="1">
    <location>
        <begin position="571"/>
        <end position="604"/>
    </location>
</feature>
<dbReference type="Proteomes" id="UP001180020">
    <property type="component" value="Unassembled WGS sequence"/>
</dbReference>
<reference evidence="3" key="1">
    <citation type="journal article" date="2023" name="Nat. Commun.">
        <title>Diploid and tetraploid genomes of Acorus and the evolution of monocots.</title>
        <authorList>
            <person name="Ma L."/>
            <person name="Liu K.W."/>
            <person name="Li Z."/>
            <person name="Hsiao Y.Y."/>
            <person name="Qi Y."/>
            <person name="Fu T."/>
            <person name="Tang G.D."/>
            <person name="Zhang D."/>
            <person name="Sun W.H."/>
            <person name="Liu D.K."/>
            <person name="Li Y."/>
            <person name="Chen G.Z."/>
            <person name="Liu X.D."/>
            <person name="Liao X.Y."/>
            <person name="Jiang Y.T."/>
            <person name="Yu X."/>
            <person name="Hao Y."/>
            <person name="Huang J."/>
            <person name="Zhao X.W."/>
            <person name="Ke S."/>
            <person name="Chen Y.Y."/>
            <person name="Wu W.L."/>
            <person name="Hsu J.L."/>
            <person name="Lin Y.F."/>
            <person name="Huang M.D."/>
            <person name="Li C.Y."/>
            <person name="Huang L."/>
            <person name="Wang Z.W."/>
            <person name="Zhao X."/>
            <person name="Zhong W.Y."/>
            <person name="Peng D.H."/>
            <person name="Ahmad S."/>
            <person name="Lan S."/>
            <person name="Zhang J.S."/>
            <person name="Tsai W.C."/>
            <person name="Van de Peer Y."/>
            <person name="Liu Z.J."/>
        </authorList>
    </citation>
    <scope>NUCLEOTIDE SEQUENCE</scope>
    <source>
        <strain evidence="3">CP</strain>
    </source>
</reference>
<feature type="compositionally biased region" description="Basic and acidic residues" evidence="2">
    <location>
        <begin position="63"/>
        <end position="75"/>
    </location>
</feature>
<feature type="compositionally biased region" description="Basic and acidic residues" evidence="2">
    <location>
        <begin position="1"/>
        <end position="10"/>
    </location>
</feature>
<feature type="compositionally biased region" description="Acidic residues" evidence="2">
    <location>
        <begin position="21"/>
        <end position="33"/>
    </location>
</feature>
<name>A0AAV9CZT9_ACOCL</name>
<reference evidence="3" key="2">
    <citation type="submission" date="2023-06" db="EMBL/GenBank/DDBJ databases">
        <authorList>
            <person name="Ma L."/>
            <person name="Liu K.-W."/>
            <person name="Li Z."/>
            <person name="Hsiao Y.-Y."/>
            <person name="Qi Y."/>
            <person name="Fu T."/>
            <person name="Tang G."/>
            <person name="Zhang D."/>
            <person name="Sun W.-H."/>
            <person name="Liu D.-K."/>
            <person name="Li Y."/>
            <person name="Chen G.-Z."/>
            <person name="Liu X.-D."/>
            <person name="Liao X.-Y."/>
            <person name="Jiang Y.-T."/>
            <person name="Yu X."/>
            <person name="Hao Y."/>
            <person name="Huang J."/>
            <person name="Zhao X.-W."/>
            <person name="Ke S."/>
            <person name="Chen Y.-Y."/>
            <person name="Wu W.-L."/>
            <person name="Hsu J.-L."/>
            <person name="Lin Y.-F."/>
            <person name="Huang M.-D."/>
            <person name="Li C.-Y."/>
            <person name="Huang L."/>
            <person name="Wang Z.-W."/>
            <person name="Zhao X."/>
            <person name="Zhong W.-Y."/>
            <person name="Peng D.-H."/>
            <person name="Ahmad S."/>
            <person name="Lan S."/>
            <person name="Zhang J.-S."/>
            <person name="Tsai W.-C."/>
            <person name="Van De Peer Y."/>
            <person name="Liu Z.-J."/>
        </authorList>
    </citation>
    <scope>NUCLEOTIDE SEQUENCE</scope>
    <source>
        <strain evidence="3">CP</strain>
        <tissue evidence="3">Leaves</tissue>
    </source>
</reference>
<dbReference type="Gene3D" id="1.25.40.10">
    <property type="entry name" value="Tetratricopeptide repeat domain"/>
    <property type="match status" value="4"/>
</dbReference>
<organism evidence="3 4">
    <name type="scientific">Acorus calamus</name>
    <name type="common">Sweet flag</name>
    <dbReference type="NCBI Taxonomy" id="4465"/>
    <lineage>
        <taxon>Eukaryota</taxon>
        <taxon>Viridiplantae</taxon>
        <taxon>Streptophyta</taxon>
        <taxon>Embryophyta</taxon>
        <taxon>Tracheophyta</taxon>
        <taxon>Spermatophyta</taxon>
        <taxon>Magnoliopsida</taxon>
        <taxon>Liliopsida</taxon>
        <taxon>Acoraceae</taxon>
        <taxon>Acorus</taxon>
    </lineage>
</organism>
<feature type="region of interest" description="Disordered" evidence="2">
    <location>
        <begin position="1"/>
        <end position="78"/>
    </location>
</feature>
<protein>
    <recommendedName>
        <fullName evidence="5">UDP-N-acetylglucosamine--peptide N-acetylglucosaminyltransferase SPINDLY</fullName>
    </recommendedName>
</protein>
<keyword evidence="4" id="KW-1185">Reference proteome</keyword>
<dbReference type="Pfam" id="PF14559">
    <property type="entry name" value="TPR_19"/>
    <property type="match status" value="1"/>
</dbReference>
<dbReference type="AlphaFoldDB" id="A0AAV9CZT9"/>
<feature type="repeat" description="TPR" evidence="1">
    <location>
        <begin position="216"/>
        <end position="249"/>
    </location>
</feature>
<evidence type="ECO:0000256" key="2">
    <source>
        <dbReference type="SAM" id="MobiDB-lite"/>
    </source>
</evidence>
<dbReference type="Pfam" id="PF13424">
    <property type="entry name" value="TPR_12"/>
    <property type="match status" value="1"/>
</dbReference>
<dbReference type="InterPro" id="IPR019734">
    <property type="entry name" value="TPR_rpt"/>
</dbReference>
<dbReference type="SUPFAM" id="SSF48452">
    <property type="entry name" value="TPR-like"/>
    <property type="match status" value="2"/>
</dbReference>
<dbReference type="SMART" id="SM00028">
    <property type="entry name" value="TPR"/>
    <property type="match status" value="8"/>
</dbReference>
<dbReference type="PROSITE" id="PS50293">
    <property type="entry name" value="TPR_REGION"/>
    <property type="match status" value="1"/>
</dbReference>
<feature type="repeat" description="TPR" evidence="1">
    <location>
        <begin position="339"/>
        <end position="372"/>
    </location>
</feature>
<dbReference type="Pfam" id="PF13176">
    <property type="entry name" value="TPR_7"/>
    <property type="match status" value="1"/>
</dbReference>
<dbReference type="PANTHER" id="PTHR45523:SF1">
    <property type="entry name" value="TETRATRICOPEPTIDE REPEAT (TPR)-CONTAINING PROTEIN"/>
    <property type="match status" value="1"/>
</dbReference>
<sequence>MSESQQDHPTNKRRLAVIADLNDDPPESAEEEPPPLLPPLPVPSRISKNGGNTGDDDAVTAEGEGKSGAKPERGHGKAIKGECVLESGMDADAEHPGHGATSSREEKVCSLKAALVHVVRKMPKNAHVHFYLGLMYQRLGQPQKAVLAFEKSTEILQGREEDVGRPDFLSLVQLHHAQCLLLATTGNSSGKELELEELDGIHKKLKESVQVDARNAAVWNTLGAILLRTGRLKSAISVLSALLDVAPDNLDSLANLGIAFLQSGNMELSAKCFQDLVLKDQNHPAALVNYATFLLCKYGSNIAGAGANADEIACMPQTEAANVAKECLIAAARTDPMAGYIWVNLASAYSVVGDHRNAKKCLEKAAKVEPNHMSTRCAIVLHRVKDAERSQDPAKLSWAANEMESIVREGDPAIIDLPLAWAGMAMVHRAQHEIAASFATGQKDLMEAEERAIYTLNQATEEDPDDVVPWNQLGLYKLCTLQFKASQTYLKAAVARCKDCSYAWSNLGISLQLSEDPSRAEEVYRRALSLAGPQQAHAILSNLGNLYRQQKRFSAAKTMFEKSLELCPGYSPAHNNLGLVYVAEGHWEEAKSCFNKALHSDPLLDAAKSNMMKAVAMSRLCAAMEKPLLE</sequence>
<proteinExistence type="predicted"/>
<evidence type="ECO:0008006" key="5">
    <source>
        <dbReference type="Google" id="ProtNLM"/>
    </source>
</evidence>
<evidence type="ECO:0000256" key="1">
    <source>
        <dbReference type="PROSITE-ProRule" id="PRU00339"/>
    </source>
</evidence>
<dbReference type="EMBL" id="JAUJYO010000016">
    <property type="protein sequence ID" value="KAK1294440.1"/>
    <property type="molecule type" value="Genomic_DNA"/>
</dbReference>